<dbReference type="GO" id="GO:0016813">
    <property type="term" value="F:hydrolase activity, acting on carbon-nitrogen (but not peptide) bonds, in linear amidines"/>
    <property type="evidence" value="ECO:0007669"/>
    <property type="project" value="InterPro"/>
</dbReference>
<dbReference type="PANTHER" id="PTHR32494:SF5">
    <property type="entry name" value="ALLANTOATE AMIDOHYDROLASE"/>
    <property type="match status" value="1"/>
</dbReference>
<dbReference type="SUPFAM" id="SSF53187">
    <property type="entry name" value="Zn-dependent exopeptidases"/>
    <property type="match status" value="1"/>
</dbReference>
<dbReference type="CDD" id="cd03884">
    <property type="entry name" value="M20_bAS"/>
    <property type="match status" value="1"/>
</dbReference>
<feature type="binding site" evidence="3">
    <location>
        <position position="91"/>
    </location>
    <ligand>
        <name>Zn(2+)</name>
        <dbReference type="ChEBI" id="CHEBI:29105"/>
        <label>2</label>
    </ligand>
</feature>
<evidence type="ECO:0000256" key="1">
    <source>
        <dbReference type="ARBA" id="ARBA00006153"/>
    </source>
</evidence>
<comment type="cofactor">
    <cofactor evidence="3">
        <name>Zn(2+)</name>
        <dbReference type="ChEBI" id="CHEBI:29105"/>
    </cofactor>
    <text evidence="3">Binds 2 Zn(2+) ions per subunit.</text>
</comment>
<feature type="binding site" evidence="3">
    <location>
        <position position="384"/>
    </location>
    <ligand>
        <name>Zn(2+)</name>
        <dbReference type="ChEBI" id="CHEBI:29105"/>
        <label>2</label>
    </ligand>
</feature>
<proteinExistence type="inferred from homology"/>
<dbReference type="GO" id="GO:0046872">
    <property type="term" value="F:metal ion binding"/>
    <property type="evidence" value="ECO:0007669"/>
    <property type="project" value="UniProtKB-KW"/>
</dbReference>
<dbReference type="NCBIfam" id="NF006771">
    <property type="entry name" value="PRK09290.1-5"/>
    <property type="match status" value="1"/>
</dbReference>
<protein>
    <submittedName>
        <fullName evidence="5">N-carbamoyl-L-amino-acid hydrolase</fullName>
    </submittedName>
</protein>
<dbReference type="NCBIfam" id="TIGR01879">
    <property type="entry name" value="hydantase"/>
    <property type="match status" value="1"/>
</dbReference>
<evidence type="ECO:0000256" key="3">
    <source>
        <dbReference type="PIRSR" id="PIRSR001235-1"/>
    </source>
</evidence>
<dbReference type="InterPro" id="IPR011650">
    <property type="entry name" value="Peptidase_M20_dimer"/>
</dbReference>
<dbReference type="InterPro" id="IPR036264">
    <property type="entry name" value="Bact_exopeptidase_dim_dom"/>
</dbReference>
<gene>
    <name evidence="5" type="ORF">CUESP1_1128</name>
</gene>
<sequence>MESCIRRIENDIENITKITATPQMGCTRFSYSKEDKQVREYLLKELEGLRLKIKIDGVGNIRAKYVDGNEDKPSIMFGSHIDTVANGGKFDGLTGVISALEVMRVIKENNLSLKNPVELIIFAEEEGSNFGITMLGSKVLTGKYGLEDLKKIENDEGISSYEIMRNFGLDVENIGNDVLKKDEVKAMIELHVEQGGILDSEKIPIGIVKAIAGMKTYKVSLKGVSNHAGSTPMDLRNDPMVGASEIVTYLEKVAKEKGLPSTVATVGKIHCQPNMPNVISGEVDFYVDIRDVEADGVETVVKELEKKTEEIVLKRGLKAQIELVGESDSVRLSTKVIEAIEKSALEKGFEYKIMNSGAVHDSAMLTELTEVGMIFVPSINGRSHCPEELTDLQDIKLGCDLLLNTVIRLANE</sequence>
<dbReference type="Gene3D" id="3.30.70.360">
    <property type="match status" value="1"/>
</dbReference>
<feature type="binding site" evidence="3">
    <location>
        <position position="126"/>
    </location>
    <ligand>
        <name>Zn(2+)</name>
        <dbReference type="ChEBI" id="CHEBI:29105"/>
        <label>2</label>
    </ligand>
</feature>
<dbReference type="Proteomes" id="UP000245423">
    <property type="component" value="Chromosome 1"/>
</dbReference>
<dbReference type="InterPro" id="IPR010158">
    <property type="entry name" value="Amidase_Cbmase"/>
</dbReference>
<dbReference type="EMBL" id="LT669839">
    <property type="protein sequence ID" value="SHD76501.1"/>
    <property type="molecule type" value="Genomic_DNA"/>
</dbReference>
<reference evidence="5 6" key="1">
    <citation type="submission" date="2016-11" db="EMBL/GenBank/DDBJ databases">
        <authorList>
            <person name="Manzoor S."/>
        </authorList>
    </citation>
    <scope>NUCLEOTIDE SEQUENCE [LARGE SCALE GENOMIC DNA]</scope>
    <source>
        <strain evidence="5">Clostridium ultunense strain Esp</strain>
    </source>
</reference>
<dbReference type="RefSeq" id="WP_005586712.1">
    <property type="nucleotide sequence ID" value="NZ_LT669839.1"/>
</dbReference>
<dbReference type="HOGENOM" id="CLU_024588_6_0_9"/>
<dbReference type="PIRSF" id="PIRSF001235">
    <property type="entry name" value="Amidase_carbamoylase"/>
    <property type="match status" value="1"/>
</dbReference>
<evidence type="ECO:0000259" key="4">
    <source>
        <dbReference type="Pfam" id="PF07687"/>
    </source>
</evidence>
<evidence type="ECO:0000313" key="6">
    <source>
        <dbReference type="Proteomes" id="UP000245423"/>
    </source>
</evidence>
<dbReference type="PANTHER" id="PTHR32494">
    <property type="entry name" value="ALLANTOATE DEIMINASE-RELATED"/>
    <property type="match status" value="1"/>
</dbReference>
<dbReference type="InterPro" id="IPR001261">
    <property type="entry name" value="ArgE/DapE_CS"/>
</dbReference>
<dbReference type="SUPFAM" id="SSF55031">
    <property type="entry name" value="Bacterial exopeptidase dimerisation domain"/>
    <property type="match status" value="1"/>
</dbReference>
<feature type="binding site" evidence="3">
    <location>
        <position position="91"/>
    </location>
    <ligand>
        <name>Zn(2+)</name>
        <dbReference type="ChEBI" id="CHEBI:29105"/>
        <label>1</label>
    </ligand>
</feature>
<dbReference type="InterPro" id="IPR002933">
    <property type="entry name" value="Peptidase_M20"/>
</dbReference>
<dbReference type="PROSITE" id="PS00758">
    <property type="entry name" value="ARGE_DAPE_CPG2_1"/>
    <property type="match status" value="1"/>
</dbReference>
<dbReference type="Pfam" id="PF07687">
    <property type="entry name" value="M20_dimer"/>
    <property type="match status" value="1"/>
</dbReference>
<keyword evidence="2 5" id="KW-0378">Hydrolase</keyword>
<keyword evidence="3" id="KW-0479">Metal-binding</keyword>
<feature type="binding site" evidence="3">
    <location>
        <position position="80"/>
    </location>
    <ligand>
        <name>Zn(2+)</name>
        <dbReference type="ChEBI" id="CHEBI:29105"/>
        <label>1</label>
    </ligand>
</feature>
<accession>M1ZE30</accession>
<dbReference type="OrthoDB" id="9808195at2"/>
<evidence type="ECO:0000313" key="5">
    <source>
        <dbReference type="EMBL" id="SHD76501.1"/>
    </source>
</evidence>
<feature type="domain" description="Peptidase M20 dimerisation" evidence="4">
    <location>
        <begin position="213"/>
        <end position="310"/>
    </location>
</feature>
<dbReference type="Pfam" id="PF01546">
    <property type="entry name" value="Peptidase_M20"/>
    <property type="match status" value="1"/>
</dbReference>
<dbReference type="Gene3D" id="3.40.630.10">
    <property type="entry name" value="Zn peptidases"/>
    <property type="match status" value="1"/>
</dbReference>
<dbReference type="AlphaFoldDB" id="M1ZE30"/>
<feature type="binding site" evidence="3">
    <location>
        <position position="191"/>
    </location>
    <ligand>
        <name>Zn(2+)</name>
        <dbReference type="ChEBI" id="CHEBI:29105"/>
        <label>1</label>
    </ligand>
</feature>
<keyword evidence="3" id="KW-0862">Zinc</keyword>
<organism evidence="5 6">
    <name type="scientific">[Clostridium] ultunense Esp</name>
    <dbReference type="NCBI Taxonomy" id="1288971"/>
    <lineage>
        <taxon>Bacteria</taxon>
        <taxon>Bacillati</taxon>
        <taxon>Bacillota</taxon>
        <taxon>Tissierellia</taxon>
        <taxon>Tissierellales</taxon>
        <taxon>Tepidimicrobiaceae</taxon>
        <taxon>Schnuerera</taxon>
    </lineage>
</organism>
<comment type="similarity">
    <text evidence="1">Belongs to the peptidase M20 family.</text>
</comment>
<evidence type="ECO:0000256" key="2">
    <source>
        <dbReference type="ARBA" id="ARBA00022801"/>
    </source>
</evidence>
<name>M1ZE30_9FIRM</name>
<keyword evidence="6" id="KW-1185">Reference proteome</keyword>